<dbReference type="PANTHER" id="PTHR43482:SF1">
    <property type="entry name" value="PROTEIN AST1-RELATED"/>
    <property type="match status" value="1"/>
</dbReference>
<dbReference type="VEuPathDB" id="FungiDB:DIURU_001865"/>
<dbReference type="InterPro" id="IPR013154">
    <property type="entry name" value="ADH-like_N"/>
</dbReference>
<reference evidence="3 4" key="1">
    <citation type="submission" date="2019-07" db="EMBL/GenBank/DDBJ databases">
        <title>Genome assembly of two rare yeast pathogens: Diutina rugosa and Trichomonascus ciferrii.</title>
        <authorList>
            <person name="Mixao V."/>
            <person name="Saus E."/>
            <person name="Hansen A."/>
            <person name="Lass-Flor C."/>
            <person name="Gabaldon T."/>
        </authorList>
    </citation>
    <scope>NUCLEOTIDE SEQUENCE [LARGE SCALE GENOMIC DNA]</scope>
    <source>
        <strain evidence="3 4">CBS 613</strain>
    </source>
</reference>
<sequence>MSDPADDATNTTPSVTDNAVATDSAPEQAAETAKSTAEASEGDIPAPAENDATNEEPTKTTATTAKDKAPDASEAAEPKKSALETESAPSAAVEDTAATLSEVSIDDHSETSSETKQSAKPKKKKAVGFAEEPVEELWQHHKQVEKKQRQEMKSHPFQKVPPELAYLEKKNNPGPQPIEKKPTKRQPSQASLGKLGDLRNMPIKELSVQNKRTEINFHHTSVWLPVSKNQVLVDVEYVSLQSIDLAKINRYGLNLSEKKVGLGYEYAGTVSHIGTINSYEIKVGDRVYGIIPTEGHKGTMSSSLVISLTSDIYVIIDDDMWAKMDETNIKLDFSKPKDEFEIDSDDDGDSESVEAAREHHQQQARRASDATSTSVTTTGSNNIFHKKRSNPFALNQSYYPPMAKFSAISECYCRARQVLDHLKVTTSASVLINGGDTILAQTILQVMFAEYEQLAKANVILIVADSNKERTEAFIENLKQVYYDPAKTFTFSVVTFDMAPIAFIPGKPTPEELAVTNYKKLDYFAVEVIEKLFANHNAHIGPPVLASTVNEWKLDLFVDIIGSKKYFQHSVGLDKMDEIQFPVHEHLGAPLYEVFNGKDKSPLFLKLLKPKKYKSAFVSLCEWNVKNPSYSMDKLQPYKESKSALGNSLFNVMSYYNYYDESMLRASEKWCINAYQLVVQEKLKFDIDAIVDWRDNTRKYLAEMRQTDMKMIFKVEKI</sequence>
<feature type="compositionally biased region" description="Polar residues" evidence="1">
    <location>
        <begin position="8"/>
        <end position="21"/>
    </location>
</feature>
<gene>
    <name evidence="3" type="ORF">DIURU_001865</name>
</gene>
<feature type="domain" description="Alcohol dehydrogenase-like N-terminal" evidence="2">
    <location>
        <begin position="228"/>
        <end position="288"/>
    </location>
</feature>
<proteinExistence type="predicted"/>
<comment type="caution">
    <text evidence="3">The sequence shown here is derived from an EMBL/GenBank/DDBJ whole genome shotgun (WGS) entry which is preliminary data.</text>
</comment>
<keyword evidence="4" id="KW-1185">Reference proteome</keyword>
<organism evidence="3 4">
    <name type="scientific">Diutina rugosa</name>
    <name type="common">Yeast</name>
    <name type="synonym">Candida rugosa</name>
    <dbReference type="NCBI Taxonomy" id="5481"/>
    <lineage>
        <taxon>Eukaryota</taxon>
        <taxon>Fungi</taxon>
        <taxon>Dikarya</taxon>
        <taxon>Ascomycota</taxon>
        <taxon>Saccharomycotina</taxon>
        <taxon>Pichiomycetes</taxon>
        <taxon>Debaryomycetaceae</taxon>
        <taxon>Diutina</taxon>
    </lineage>
</organism>
<feature type="compositionally biased region" description="Low complexity" evidence="1">
    <location>
        <begin position="371"/>
        <end position="380"/>
    </location>
</feature>
<feature type="compositionally biased region" description="Basic and acidic residues" evidence="1">
    <location>
        <begin position="65"/>
        <end position="83"/>
    </location>
</feature>
<feature type="compositionally biased region" description="Low complexity" evidence="1">
    <location>
        <begin position="27"/>
        <end position="39"/>
    </location>
</feature>
<dbReference type="SUPFAM" id="SSF50129">
    <property type="entry name" value="GroES-like"/>
    <property type="match status" value="1"/>
</dbReference>
<feature type="compositionally biased region" description="Basic and acidic residues" evidence="1">
    <location>
        <begin position="145"/>
        <end position="154"/>
    </location>
</feature>
<dbReference type="AlphaFoldDB" id="A0A642US83"/>
<dbReference type="OMA" id="QFHYTTI"/>
<dbReference type="Pfam" id="PF08240">
    <property type="entry name" value="ADH_N"/>
    <property type="match status" value="1"/>
</dbReference>
<feature type="region of interest" description="Disordered" evidence="1">
    <location>
        <begin position="340"/>
        <end position="383"/>
    </location>
</feature>
<name>A0A642US83_DIURU</name>
<evidence type="ECO:0000256" key="1">
    <source>
        <dbReference type="SAM" id="MobiDB-lite"/>
    </source>
</evidence>
<dbReference type="InterPro" id="IPR011032">
    <property type="entry name" value="GroES-like_sf"/>
</dbReference>
<dbReference type="PANTHER" id="PTHR43482">
    <property type="entry name" value="PROTEIN AST1-RELATED"/>
    <property type="match status" value="1"/>
</dbReference>
<dbReference type="RefSeq" id="XP_034013320.1">
    <property type="nucleotide sequence ID" value="XM_034154455.1"/>
</dbReference>
<evidence type="ECO:0000313" key="4">
    <source>
        <dbReference type="Proteomes" id="UP000449547"/>
    </source>
</evidence>
<evidence type="ECO:0000259" key="2">
    <source>
        <dbReference type="Pfam" id="PF08240"/>
    </source>
</evidence>
<dbReference type="EMBL" id="SWFT01000056">
    <property type="protein sequence ID" value="KAA8904589.1"/>
    <property type="molecule type" value="Genomic_DNA"/>
</dbReference>
<dbReference type="Proteomes" id="UP000449547">
    <property type="component" value="Unassembled WGS sequence"/>
</dbReference>
<feature type="region of interest" description="Disordered" evidence="1">
    <location>
        <begin position="1"/>
        <end position="194"/>
    </location>
</feature>
<dbReference type="GeneID" id="54780518"/>
<dbReference type="Gene3D" id="3.90.180.10">
    <property type="entry name" value="Medium-chain alcohol dehydrogenases, catalytic domain"/>
    <property type="match status" value="1"/>
</dbReference>
<feature type="compositionally biased region" description="Acidic residues" evidence="1">
    <location>
        <begin position="340"/>
        <end position="352"/>
    </location>
</feature>
<evidence type="ECO:0000313" key="3">
    <source>
        <dbReference type="EMBL" id="KAA8904589.1"/>
    </source>
</evidence>
<accession>A0A642US83</accession>
<protein>
    <recommendedName>
        <fullName evidence="2">Alcohol dehydrogenase-like N-terminal domain-containing protein</fullName>
    </recommendedName>
</protein>
<dbReference type="OrthoDB" id="201656at2759"/>
<dbReference type="InterPro" id="IPR052585">
    <property type="entry name" value="Lipid_raft_assoc_Zn_ADH"/>
</dbReference>